<feature type="transmembrane region" description="Helical" evidence="1">
    <location>
        <begin position="179"/>
        <end position="199"/>
    </location>
</feature>
<dbReference type="EMBL" id="CP023739">
    <property type="protein sequence ID" value="ATQ70806.1"/>
    <property type="molecule type" value="Genomic_DNA"/>
</dbReference>
<dbReference type="Pfam" id="PF05940">
    <property type="entry name" value="NnrS"/>
    <property type="match status" value="1"/>
</dbReference>
<feature type="transmembrane region" description="Helical" evidence="1">
    <location>
        <begin position="304"/>
        <end position="321"/>
    </location>
</feature>
<feature type="transmembrane region" description="Helical" evidence="1">
    <location>
        <begin position="113"/>
        <end position="134"/>
    </location>
</feature>
<keyword evidence="3" id="KW-1185">Reference proteome</keyword>
<evidence type="ECO:0000313" key="3">
    <source>
        <dbReference type="Proteomes" id="UP000230709"/>
    </source>
</evidence>
<feature type="transmembrane region" description="Helical" evidence="1">
    <location>
        <begin position="366"/>
        <end position="386"/>
    </location>
</feature>
<keyword evidence="1" id="KW-0812">Transmembrane</keyword>
<protein>
    <submittedName>
        <fullName evidence="2">Short-chain dehydrogenase</fullName>
    </submittedName>
</protein>
<keyword evidence="1" id="KW-0472">Membrane</keyword>
<feature type="transmembrane region" description="Helical" evidence="1">
    <location>
        <begin position="90"/>
        <end position="107"/>
    </location>
</feature>
<dbReference type="AlphaFoldDB" id="A0A2D2D715"/>
<keyword evidence="1" id="KW-1133">Transmembrane helix</keyword>
<gene>
    <name evidence="2" type="ORF">CQW49_22815</name>
</gene>
<dbReference type="RefSeq" id="WP_099832025.1">
    <property type="nucleotide sequence ID" value="NZ_CP023739.1"/>
</dbReference>
<organism evidence="2 3">
    <name type="scientific">Methylosinus trichosporium (strain ATCC 35070 / NCIMB 11131 / UNIQEM 75 / OB3b)</name>
    <dbReference type="NCBI Taxonomy" id="595536"/>
    <lineage>
        <taxon>Bacteria</taxon>
        <taxon>Pseudomonadati</taxon>
        <taxon>Pseudomonadota</taxon>
        <taxon>Alphaproteobacteria</taxon>
        <taxon>Hyphomicrobiales</taxon>
        <taxon>Methylocystaceae</taxon>
        <taxon>Methylosinus</taxon>
    </lineage>
</organism>
<feature type="transmembrane region" description="Helical" evidence="1">
    <location>
        <begin position="23"/>
        <end position="43"/>
    </location>
</feature>
<geneLocation type="plasmid" evidence="3">
    <name>pob3b2</name>
</geneLocation>
<feature type="transmembrane region" description="Helical" evidence="1">
    <location>
        <begin position="272"/>
        <end position="292"/>
    </location>
</feature>
<dbReference type="KEGG" id="mtw:CQW49_22815"/>
<name>A0A2D2D715_METT3</name>
<evidence type="ECO:0000256" key="1">
    <source>
        <dbReference type="SAM" id="Phobius"/>
    </source>
</evidence>
<feature type="transmembrane region" description="Helical" evidence="1">
    <location>
        <begin position="342"/>
        <end position="360"/>
    </location>
</feature>
<reference evidence="3" key="1">
    <citation type="submission" date="2017-10" db="EMBL/GenBank/DDBJ databases">
        <title>Completed PacBio SMRT sequence of Methylosinus trichosporium OB3b reveals presence of a third large plasmid.</title>
        <authorList>
            <person name="Charles T.C."/>
            <person name="Lynch M.D.J."/>
            <person name="Heil J.R."/>
            <person name="Cheng J."/>
        </authorList>
    </citation>
    <scope>NUCLEOTIDE SEQUENCE [LARGE SCALE GENOMIC DNA]</scope>
    <source>
        <strain evidence="3">OB3b</strain>
        <plasmid evidence="3">pob3b2</plasmid>
    </source>
</reference>
<sequence length="402" mass="42792">MAPIPRYRPQSGPAVLSAGFRPFFLLAAVWACLVVPASIASFAGWIQPPTAFPLNVWHAHEMAFGYGGAVVAGFLLTAIPNWTGRMPLQGVPLALLVLLWLCGRIAVLLSGRIGVGVAAAVDLSFPALFLIVIAREIIAGHNWRNLPMLGALMLLLLGNVLTHFDALGIATTFDIGNRLGVATLLMLVSLIGGRIVPSFTRNWLVKQDPKAATPASFDLVDRIALAATAVALSAWVMTPEARWTPWLELAAGVALAARFARWRGEKTLREPLLWVLHLGYGWLSLGLLLLGFNSLVSILQQTTALHALTVGAIGTMTLAVMTRASLGHTGRALIAGPRTTTIYALITLAAVLRLLAPLFGAHYLMALSFAGAAWSGAFGLFALFYFGPLTGPRSSDEVSPPI</sequence>
<feature type="transmembrane region" description="Helical" evidence="1">
    <location>
        <begin position="146"/>
        <end position="173"/>
    </location>
</feature>
<keyword evidence="2" id="KW-0614">Plasmid</keyword>
<feature type="transmembrane region" description="Helical" evidence="1">
    <location>
        <begin position="219"/>
        <end position="237"/>
    </location>
</feature>
<dbReference type="InterPro" id="IPR010266">
    <property type="entry name" value="NnrS"/>
</dbReference>
<proteinExistence type="predicted"/>
<dbReference type="Proteomes" id="UP000230709">
    <property type="component" value="Plasmid pOB3b2"/>
</dbReference>
<accession>A0A2D2D715</accession>
<evidence type="ECO:0000313" key="2">
    <source>
        <dbReference type="EMBL" id="ATQ70806.1"/>
    </source>
</evidence>
<feature type="transmembrane region" description="Helical" evidence="1">
    <location>
        <begin position="63"/>
        <end position="83"/>
    </location>
</feature>